<dbReference type="SUPFAM" id="SSF53474">
    <property type="entry name" value="alpha/beta-Hydrolases"/>
    <property type="match status" value="2"/>
</dbReference>
<gene>
    <name evidence="2" type="ORF">WS90_33195</name>
</gene>
<dbReference type="InterPro" id="IPR022742">
    <property type="entry name" value="Hydrolase_4"/>
</dbReference>
<dbReference type="EMBL" id="LOYH01000105">
    <property type="protein sequence ID" value="KVK73025.1"/>
    <property type="molecule type" value="Genomic_DNA"/>
</dbReference>
<dbReference type="Pfam" id="PF12146">
    <property type="entry name" value="Hydrolase_4"/>
    <property type="match status" value="1"/>
</dbReference>
<comment type="caution">
    <text evidence="2">The sequence shown here is derived from an EMBL/GenBank/DDBJ whole genome shotgun (WGS) entry which is preliminary data.</text>
</comment>
<dbReference type="InterPro" id="IPR053145">
    <property type="entry name" value="AB_hydrolase_Est10"/>
</dbReference>
<feature type="domain" description="Serine aminopeptidase S33" evidence="1">
    <location>
        <begin position="40"/>
        <end position="155"/>
    </location>
</feature>
<dbReference type="RefSeq" id="WP_059530435.1">
    <property type="nucleotide sequence ID" value="NZ_JAIMCW010000006.1"/>
</dbReference>
<sequence length="603" mass="65652">MTPVQFDGCVGWLHEGNRTHGIVICEPLGHEALWLHKLVRSLAEHLSDRGFPVLRFHYPASGDSLGDESDPDRFGKMLGSVQSAVQALRERITVDHLTLVGVRAGAAVALLAADGIPGLTRFIALAPVVRGRGYLRELSVVAQHWLDNAPPTVRCAVRDEKPLNILGHLYPDDLVEALRRIDLRQIAGQLGTLPARALLVDAPYGDSATLSDALQARGVEVKVHACADWADAMREPLWSRLPEALLDTVADWLDDDPDPIVRACAQCTDAGVVLKGKESIERIVRVGPQQMVGVLCEPAEGIMRAAAPTLLITNTAANPRIADGRLAVRLARSLAAQGICSLRIDASGIGDSGARARDNQQDIPYSDQVITDMVSAADWLKEHGHYKVVSFGICSGAYTSLHAASNGQFAGAIAVNLQVFVWPRGETLTNVIKNQTNSMRGYLASLRSAGKWRRLLRSGRDLRPVLRGLSRFLVDFMSVPIMRIAERVGRYPGKDTPRGLLRDMSARGIRTHLVYGMLDPGVDTLVRHFGPASRAFAHLPNISVDLQESVDHSLHGTAAAQYVIDRCTALLACWRAPVELAVPEKTKHATVSHSRKRHTESTL</sequence>
<evidence type="ECO:0000313" key="2">
    <source>
        <dbReference type="EMBL" id="KVK73025.1"/>
    </source>
</evidence>
<name>A0A118IQ87_BURCE</name>
<evidence type="ECO:0000313" key="3">
    <source>
        <dbReference type="Proteomes" id="UP000069001"/>
    </source>
</evidence>
<dbReference type="Proteomes" id="UP000069001">
    <property type="component" value="Unassembled WGS sequence"/>
</dbReference>
<evidence type="ECO:0000259" key="1">
    <source>
        <dbReference type="Pfam" id="PF12146"/>
    </source>
</evidence>
<proteinExistence type="predicted"/>
<accession>A0A118IQ87</accession>
<keyword evidence="2" id="KW-0378">Hydrolase</keyword>
<protein>
    <submittedName>
        <fullName evidence="2">Alpha/beta hydrolase</fullName>
    </submittedName>
</protein>
<dbReference type="InterPro" id="IPR029058">
    <property type="entry name" value="AB_hydrolase_fold"/>
</dbReference>
<dbReference type="AlphaFoldDB" id="A0A118IQ87"/>
<organism evidence="2 3">
    <name type="scientific">Burkholderia cepacia</name>
    <name type="common">Pseudomonas cepacia</name>
    <dbReference type="NCBI Taxonomy" id="292"/>
    <lineage>
        <taxon>Bacteria</taxon>
        <taxon>Pseudomonadati</taxon>
        <taxon>Pseudomonadota</taxon>
        <taxon>Betaproteobacteria</taxon>
        <taxon>Burkholderiales</taxon>
        <taxon>Burkholderiaceae</taxon>
        <taxon>Burkholderia</taxon>
        <taxon>Burkholderia cepacia complex</taxon>
    </lineage>
</organism>
<dbReference type="GO" id="GO:0052689">
    <property type="term" value="F:carboxylic ester hydrolase activity"/>
    <property type="evidence" value="ECO:0007669"/>
    <property type="project" value="TreeGrafter"/>
</dbReference>
<dbReference type="PANTHER" id="PTHR43265">
    <property type="entry name" value="ESTERASE ESTD"/>
    <property type="match status" value="1"/>
</dbReference>
<dbReference type="Gene3D" id="3.40.50.1820">
    <property type="entry name" value="alpha/beta hydrolase"/>
    <property type="match status" value="2"/>
</dbReference>
<reference evidence="2 3" key="1">
    <citation type="submission" date="2015-11" db="EMBL/GenBank/DDBJ databases">
        <title>Expanding the genomic diversity of Burkholderia species for the development of highly accurate diagnostics.</title>
        <authorList>
            <person name="Sahl J."/>
            <person name="Keim P."/>
            <person name="Wagner D."/>
        </authorList>
    </citation>
    <scope>NUCLEOTIDE SEQUENCE [LARGE SCALE GENOMIC DNA]</scope>
    <source>
        <strain evidence="2 3">MSMB1302</strain>
    </source>
</reference>
<dbReference type="PANTHER" id="PTHR43265:SF1">
    <property type="entry name" value="ESTERASE ESTD"/>
    <property type="match status" value="1"/>
</dbReference>